<keyword evidence="2 5" id="KW-0689">Ribosomal protein</keyword>
<keyword evidence="8" id="KW-1185">Reference proteome</keyword>
<name>A0A5B8XCX2_9RICK</name>
<dbReference type="GO" id="GO:0005840">
    <property type="term" value="C:ribosome"/>
    <property type="evidence" value="ECO:0007669"/>
    <property type="project" value="UniProtKB-KW"/>
</dbReference>
<evidence type="ECO:0000313" key="7">
    <source>
        <dbReference type="EMBL" id="QED23208.1"/>
    </source>
</evidence>
<proteinExistence type="inferred from homology"/>
<dbReference type="OrthoDB" id="9806415at2"/>
<dbReference type="NCBIfam" id="NF003698">
    <property type="entry name" value="PRK05309.1"/>
    <property type="match status" value="1"/>
</dbReference>
<dbReference type="Gene3D" id="3.30.420.80">
    <property type="entry name" value="Ribosomal protein S11"/>
    <property type="match status" value="1"/>
</dbReference>
<keyword evidence="5" id="KW-0694">RNA-binding</keyword>
<keyword evidence="3 5" id="KW-0687">Ribonucleoprotein</keyword>
<comment type="subunit">
    <text evidence="5">Part of the 30S ribosomal subunit. Interacts with proteins S7 and S18. Binds to IF-3.</text>
</comment>
<sequence length="129" mass="13460">MNNAKKDATDSSSLKSNVAIALIRATFNNTHISVHTLSGAVIAWSSSGQCGFKGSKKSTPYAGAVAAENVSKKAIAKGIKTVGIILKGPGAGRESAVKAIHESGLKITFLKDVTSLPHNGCRSKKKRRI</sequence>
<dbReference type="InterPro" id="IPR001971">
    <property type="entry name" value="Ribosomal_uS11"/>
</dbReference>
<protein>
    <recommendedName>
        <fullName evidence="4 5">Small ribosomal subunit protein uS11</fullName>
    </recommendedName>
</protein>
<dbReference type="RefSeq" id="WP_146820498.1">
    <property type="nucleotide sequence ID" value="NZ_CP029077.1"/>
</dbReference>
<evidence type="ECO:0000256" key="6">
    <source>
        <dbReference type="RuleBase" id="RU003629"/>
    </source>
</evidence>
<dbReference type="PROSITE" id="PS00054">
    <property type="entry name" value="RIBOSOMAL_S11"/>
    <property type="match status" value="1"/>
</dbReference>
<dbReference type="HAMAP" id="MF_01310">
    <property type="entry name" value="Ribosomal_uS11"/>
    <property type="match status" value="1"/>
</dbReference>
<keyword evidence="5" id="KW-0699">rRNA-binding</keyword>
<gene>
    <name evidence="5" type="primary">rpsK</name>
    <name evidence="7" type="ORF">Deia_00405</name>
</gene>
<evidence type="ECO:0000256" key="1">
    <source>
        <dbReference type="ARBA" id="ARBA00006194"/>
    </source>
</evidence>
<dbReference type="SUPFAM" id="SSF53137">
    <property type="entry name" value="Translational machinery components"/>
    <property type="match status" value="1"/>
</dbReference>
<dbReference type="InterPro" id="IPR036967">
    <property type="entry name" value="Ribosomal_uS11_sf"/>
</dbReference>
<dbReference type="GO" id="GO:0019843">
    <property type="term" value="F:rRNA binding"/>
    <property type="evidence" value="ECO:0007669"/>
    <property type="project" value="UniProtKB-UniRule"/>
</dbReference>
<comment type="similarity">
    <text evidence="1 5 6">Belongs to the universal ribosomal protein uS11 family.</text>
</comment>
<evidence type="ECO:0000256" key="3">
    <source>
        <dbReference type="ARBA" id="ARBA00023274"/>
    </source>
</evidence>
<dbReference type="InterPro" id="IPR018102">
    <property type="entry name" value="Ribosomal_uS11_CS"/>
</dbReference>
<dbReference type="Proteomes" id="UP000321934">
    <property type="component" value="Chromosome"/>
</dbReference>
<evidence type="ECO:0000256" key="5">
    <source>
        <dbReference type="HAMAP-Rule" id="MF_01310"/>
    </source>
</evidence>
<accession>A0A5B8XCX2</accession>
<evidence type="ECO:0000313" key="8">
    <source>
        <dbReference type="Proteomes" id="UP000321934"/>
    </source>
</evidence>
<comment type="function">
    <text evidence="5">Located on the platform of the 30S subunit, it bridges several disparate RNA helices of the 16S rRNA. Forms part of the Shine-Dalgarno cleft in the 70S ribosome.</text>
</comment>
<organism evidence="7 8">
    <name type="scientific">Candidatus Deianiraea vastatrix</name>
    <dbReference type="NCBI Taxonomy" id="2163644"/>
    <lineage>
        <taxon>Bacteria</taxon>
        <taxon>Pseudomonadati</taxon>
        <taxon>Pseudomonadota</taxon>
        <taxon>Alphaproteobacteria</taxon>
        <taxon>Rickettsiales</taxon>
        <taxon>Candidatus Deianiraeaceae</taxon>
        <taxon>Candidatus Deianiraea</taxon>
    </lineage>
</organism>
<dbReference type="GO" id="GO:1990904">
    <property type="term" value="C:ribonucleoprotein complex"/>
    <property type="evidence" value="ECO:0007669"/>
    <property type="project" value="UniProtKB-KW"/>
</dbReference>
<dbReference type="EMBL" id="CP029077">
    <property type="protein sequence ID" value="QED23208.1"/>
    <property type="molecule type" value="Genomic_DNA"/>
</dbReference>
<dbReference type="AlphaFoldDB" id="A0A5B8XCX2"/>
<dbReference type="PANTHER" id="PTHR11759">
    <property type="entry name" value="40S RIBOSOMAL PROTEIN S14/30S RIBOSOMAL PROTEIN S11"/>
    <property type="match status" value="1"/>
</dbReference>
<dbReference type="GO" id="GO:0003735">
    <property type="term" value="F:structural constituent of ribosome"/>
    <property type="evidence" value="ECO:0007669"/>
    <property type="project" value="InterPro"/>
</dbReference>
<evidence type="ECO:0000256" key="2">
    <source>
        <dbReference type="ARBA" id="ARBA00022980"/>
    </source>
</evidence>
<dbReference type="Pfam" id="PF00411">
    <property type="entry name" value="Ribosomal_S11"/>
    <property type="match status" value="1"/>
</dbReference>
<dbReference type="PIRSF" id="PIRSF002131">
    <property type="entry name" value="Ribosomal_S11"/>
    <property type="match status" value="1"/>
</dbReference>
<evidence type="ECO:0000256" key="4">
    <source>
        <dbReference type="ARBA" id="ARBA00035160"/>
    </source>
</evidence>
<dbReference type="GO" id="GO:0006412">
    <property type="term" value="P:translation"/>
    <property type="evidence" value="ECO:0007669"/>
    <property type="project" value="UniProtKB-UniRule"/>
</dbReference>
<reference evidence="7 8" key="1">
    <citation type="journal article" date="2019" name="ISME J.">
        <title>Deianiraea, an extracellular bacterium associated with the ciliate Paramecium, suggests an alternative scenario for the evolution of Rickettsiales.</title>
        <authorList>
            <person name="Castelli M."/>
            <person name="Sabaneyeva E."/>
            <person name="Lanzoni O."/>
            <person name="Lebedeva N."/>
            <person name="Floriano A.M."/>
            <person name="Gaiarsa S."/>
            <person name="Benken K."/>
            <person name="Modeo L."/>
            <person name="Bandi C."/>
            <person name="Potekhin A."/>
            <person name="Sassera D."/>
            <person name="Petroni G."/>
        </authorList>
    </citation>
    <scope>NUCLEOTIDE SEQUENCE [LARGE SCALE GENOMIC DNA]</scope>
    <source>
        <strain evidence="7">CyL4-1</strain>
    </source>
</reference>